<protein>
    <submittedName>
        <fullName evidence="2">Putative secreted protein</fullName>
    </submittedName>
</protein>
<dbReference type="EMBL" id="GBZX01000553">
    <property type="protein sequence ID" value="JAG92187.1"/>
    <property type="molecule type" value="mRNA"/>
</dbReference>
<sequence length="146" mass="16695">MDTLKMVLLFFVFLTCGQGTVNFCGPNKDKFDCNSYFGLPGRRCPGVKAFPCSGTQKRCACIDGTSWTWDERCVPHRECAPRSNNPHLLLESREELILVGISNGVINLEEYKCLKSTFVTKGKDAGQPRMLHYDKKRPNNKWEWTR</sequence>
<evidence type="ECO:0000313" key="2">
    <source>
        <dbReference type="EMBL" id="JAG92187.1"/>
    </source>
</evidence>
<proteinExistence type="evidence at transcript level"/>
<keyword evidence="1" id="KW-0732">Signal</keyword>
<feature type="signal peptide" evidence="1">
    <location>
        <begin position="1"/>
        <end position="19"/>
    </location>
</feature>
<reference evidence="2" key="1">
    <citation type="journal article" date="2015" name="PLoS ONE">
        <title>An Insight into the Sialome of the Lone Star Tick, Amblyomma americanum, with a Glimpse on Its Time Dependent Gene Expression.</title>
        <authorList>
            <person name="Karim S."/>
            <person name="Ribeiro J.M."/>
        </authorList>
    </citation>
    <scope>NUCLEOTIDE SEQUENCE</scope>
    <source>
        <tissue evidence="2">Salivary gland</tissue>
    </source>
</reference>
<evidence type="ECO:0000256" key="1">
    <source>
        <dbReference type="SAM" id="SignalP"/>
    </source>
</evidence>
<feature type="non-terminal residue" evidence="2">
    <location>
        <position position="146"/>
    </location>
</feature>
<dbReference type="AlphaFoldDB" id="A0A0C9SDP4"/>
<name>A0A0C9SDP4_AMBAM</name>
<feature type="chain" id="PRO_5002203042" evidence="1">
    <location>
        <begin position="20"/>
        <end position="146"/>
    </location>
</feature>
<accession>A0A0C9SDP4</accession>
<organism evidence="2">
    <name type="scientific">Amblyomma americanum</name>
    <name type="common">Lone star tick</name>
    <dbReference type="NCBI Taxonomy" id="6943"/>
    <lineage>
        <taxon>Eukaryota</taxon>
        <taxon>Metazoa</taxon>
        <taxon>Ecdysozoa</taxon>
        <taxon>Arthropoda</taxon>
        <taxon>Chelicerata</taxon>
        <taxon>Arachnida</taxon>
        <taxon>Acari</taxon>
        <taxon>Parasitiformes</taxon>
        <taxon>Ixodida</taxon>
        <taxon>Ixodoidea</taxon>
        <taxon>Ixodidae</taxon>
        <taxon>Amblyomminae</taxon>
        <taxon>Amblyomma</taxon>
    </lineage>
</organism>